<dbReference type="GeneID" id="25252793"/>
<keyword evidence="3" id="KW-1185">Reference proteome</keyword>
<evidence type="ECO:0000313" key="3">
    <source>
        <dbReference type="Proteomes" id="UP000030747"/>
    </source>
</evidence>
<dbReference type="InterPro" id="IPR023780">
    <property type="entry name" value="Chromo_domain"/>
</dbReference>
<proteinExistence type="predicted"/>
<dbReference type="Gene3D" id="2.40.50.40">
    <property type="match status" value="1"/>
</dbReference>
<protein>
    <recommendedName>
        <fullName evidence="1">Chromo domain-containing protein</fullName>
    </recommendedName>
</protein>
<feature type="domain" description="Chromo" evidence="1">
    <location>
        <begin position="154"/>
        <end position="213"/>
    </location>
</feature>
<gene>
    <name evidence="2" type="ORF">ETH_00018295</name>
</gene>
<dbReference type="Pfam" id="PF00385">
    <property type="entry name" value="Chromo"/>
    <property type="match status" value="1"/>
</dbReference>
<dbReference type="InterPro" id="IPR016197">
    <property type="entry name" value="Chromo-like_dom_sf"/>
</dbReference>
<dbReference type="VEuPathDB" id="ToxoDB:ETH2_0928900"/>
<dbReference type="PANTHER" id="PTHR46148:SF44">
    <property type="entry name" value="GAG-POL POLYPROTEIN"/>
    <property type="match status" value="1"/>
</dbReference>
<dbReference type="EMBL" id="HG675751">
    <property type="protein sequence ID" value="CDJ43102.1"/>
    <property type="molecule type" value="Genomic_DNA"/>
</dbReference>
<evidence type="ECO:0000259" key="1">
    <source>
        <dbReference type="PROSITE" id="PS50013"/>
    </source>
</evidence>
<accession>U6KY65</accession>
<dbReference type="InterPro" id="IPR000953">
    <property type="entry name" value="Chromo/chromo_shadow_dom"/>
</dbReference>
<name>U6KY65_EIMTE</name>
<evidence type="ECO:0000313" key="2">
    <source>
        <dbReference type="EMBL" id="CDJ43102.1"/>
    </source>
</evidence>
<dbReference type="OrthoDB" id="346468at2759"/>
<dbReference type="VEuPathDB" id="ToxoDB:ETH_00018295"/>
<reference evidence="2" key="2">
    <citation type="submission" date="2013-10" db="EMBL/GenBank/DDBJ databases">
        <authorList>
            <person name="Aslett M."/>
        </authorList>
    </citation>
    <scope>NUCLEOTIDE SEQUENCE [LARGE SCALE GENOMIC DNA]</scope>
    <source>
        <strain evidence="2">Houghton</strain>
    </source>
</reference>
<dbReference type="SUPFAM" id="SSF54160">
    <property type="entry name" value="Chromo domain-like"/>
    <property type="match status" value="1"/>
</dbReference>
<sequence>MIGENPLTAADLDIVGALAPTLTPPMTKLSRQLCDRAQSHILKAKWQQKYPADTKRPAVEYAVGDKVWLSSKHLPPFNSFPKFEPRYRGRLEVIERIGTVAYRLALPPTYACHDVFHVSQLVPHRPRPPALVPSAADAAWPPIQDAASNPTEEYEVDYIMDQRGSGDAAQYLVKWRGTLEDQATWEPARHLTGCPALLRAWRRNQRRRLPARNNMGPSEA</sequence>
<dbReference type="SMART" id="SM00298">
    <property type="entry name" value="CHROMO"/>
    <property type="match status" value="1"/>
</dbReference>
<dbReference type="PANTHER" id="PTHR46148">
    <property type="entry name" value="CHROMO DOMAIN-CONTAINING PROTEIN"/>
    <property type="match status" value="1"/>
</dbReference>
<dbReference type="Proteomes" id="UP000030747">
    <property type="component" value="Unassembled WGS sequence"/>
</dbReference>
<dbReference type="OMA" id="WERAEDS"/>
<dbReference type="RefSeq" id="XP_013233852.1">
    <property type="nucleotide sequence ID" value="XM_013378398.1"/>
</dbReference>
<organism evidence="2 3">
    <name type="scientific">Eimeria tenella</name>
    <name type="common">Coccidian parasite</name>
    <dbReference type="NCBI Taxonomy" id="5802"/>
    <lineage>
        <taxon>Eukaryota</taxon>
        <taxon>Sar</taxon>
        <taxon>Alveolata</taxon>
        <taxon>Apicomplexa</taxon>
        <taxon>Conoidasida</taxon>
        <taxon>Coccidia</taxon>
        <taxon>Eucoccidiorida</taxon>
        <taxon>Eimeriorina</taxon>
        <taxon>Eimeriidae</taxon>
        <taxon>Eimeria</taxon>
    </lineage>
</organism>
<dbReference type="InterPro" id="IPR056924">
    <property type="entry name" value="SH3_Tf2-1"/>
</dbReference>
<dbReference type="PROSITE" id="PS50013">
    <property type="entry name" value="CHROMO_2"/>
    <property type="match status" value="1"/>
</dbReference>
<dbReference type="CDD" id="cd00024">
    <property type="entry name" value="CD_CSD"/>
    <property type="match status" value="1"/>
</dbReference>
<dbReference type="Pfam" id="PF24626">
    <property type="entry name" value="SH3_Tf2-1"/>
    <property type="match status" value="1"/>
</dbReference>
<dbReference type="AlphaFoldDB" id="U6KY65"/>
<reference evidence="2" key="1">
    <citation type="submission" date="2013-10" db="EMBL/GenBank/DDBJ databases">
        <title>Genomic analysis of the causative agents of coccidiosis in chickens.</title>
        <authorList>
            <person name="Reid A.J."/>
            <person name="Blake D."/>
            <person name="Billington K."/>
            <person name="Browne H."/>
            <person name="Dunn M."/>
            <person name="Hung S."/>
            <person name="Kawahara F."/>
            <person name="Miranda-Saavedra D."/>
            <person name="Mourier T."/>
            <person name="Nagra H."/>
            <person name="Otto T.D."/>
            <person name="Rawlings N."/>
            <person name="Sanchez A."/>
            <person name="Sanders M."/>
            <person name="Subramaniam C."/>
            <person name="Tay Y."/>
            <person name="Dear P."/>
            <person name="Doerig C."/>
            <person name="Gruber A."/>
            <person name="Parkinson J."/>
            <person name="Shirley M."/>
            <person name="Wan K.L."/>
            <person name="Berriman M."/>
            <person name="Tomley F."/>
            <person name="Pain A."/>
        </authorList>
    </citation>
    <scope>NUCLEOTIDE SEQUENCE [LARGE SCALE GENOMIC DNA]</scope>
    <source>
        <strain evidence="2">Houghton</strain>
    </source>
</reference>